<name>A0AA38UGQ8_9AGAR</name>
<evidence type="ECO:0000313" key="3">
    <source>
        <dbReference type="Proteomes" id="UP001163846"/>
    </source>
</evidence>
<evidence type="ECO:0000313" key="2">
    <source>
        <dbReference type="EMBL" id="KAJ3841212.1"/>
    </source>
</evidence>
<evidence type="ECO:0000259" key="1">
    <source>
        <dbReference type="Pfam" id="PF00646"/>
    </source>
</evidence>
<dbReference type="Proteomes" id="UP001163846">
    <property type="component" value="Unassembled WGS sequence"/>
</dbReference>
<dbReference type="AlphaFoldDB" id="A0AA38UGQ8"/>
<dbReference type="SUPFAM" id="SSF81383">
    <property type="entry name" value="F-box domain"/>
    <property type="match status" value="1"/>
</dbReference>
<accession>A0AA38UGQ8</accession>
<dbReference type="EMBL" id="MU806048">
    <property type="protein sequence ID" value="KAJ3841212.1"/>
    <property type="molecule type" value="Genomic_DNA"/>
</dbReference>
<sequence length="365" mass="40938">MRSIAKSHKRSSTKTISTLPNEIIVLISKACPPSDHASLLRVSKRFHQLGVGSLYLSILLTSCAAVEKLHRTVVMLNTELAKLIRNLRVLLLNPSELRTLLKVEFVIQMGAMLFKSINIERLQIYMLGNLPPGQYALCVKNALPKCLTSLTLGFPWYTMRKRFFEALLAPHTSLEHFSLQCDGSFRTEYSVDIEVTLPNLVSYHGPSLFLKSLAQGSKKLSSLILEVFTPSHFTEIRSENQTLSHLSKFGSKDECGPDAAVLSFLKIVCDAPEAANAALEFIPQVEHLSLLCTSTEWITSERLPSLTWHGPFKLDFLSRTPSIRKFSLHYVHSKQSLPWDMAQIATSLGEMNESLVETETHVEDQ</sequence>
<protein>
    <recommendedName>
        <fullName evidence="1">F-box domain-containing protein</fullName>
    </recommendedName>
</protein>
<dbReference type="Pfam" id="PF00646">
    <property type="entry name" value="F-box"/>
    <property type="match status" value="1"/>
</dbReference>
<organism evidence="2 3">
    <name type="scientific">Lentinula raphanica</name>
    <dbReference type="NCBI Taxonomy" id="153919"/>
    <lineage>
        <taxon>Eukaryota</taxon>
        <taxon>Fungi</taxon>
        <taxon>Dikarya</taxon>
        <taxon>Basidiomycota</taxon>
        <taxon>Agaricomycotina</taxon>
        <taxon>Agaricomycetes</taxon>
        <taxon>Agaricomycetidae</taxon>
        <taxon>Agaricales</taxon>
        <taxon>Marasmiineae</taxon>
        <taxon>Omphalotaceae</taxon>
        <taxon>Lentinula</taxon>
    </lineage>
</organism>
<gene>
    <name evidence="2" type="ORF">F5878DRAFT_658733</name>
</gene>
<comment type="caution">
    <text evidence="2">The sequence shown here is derived from an EMBL/GenBank/DDBJ whole genome shotgun (WGS) entry which is preliminary data.</text>
</comment>
<proteinExistence type="predicted"/>
<keyword evidence="3" id="KW-1185">Reference proteome</keyword>
<dbReference type="InterPro" id="IPR001810">
    <property type="entry name" value="F-box_dom"/>
</dbReference>
<feature type="domain" description="F-box" evidence="1">
    <location>
        <begin position="16"/>
        <end position="49"/>
    </location>
</feature>
<dbReference type="InterPro" id="IPR036047">
    <property type="entry name" value="F-box-like_dom_sf"/>
</dbReference>
<reference evidence="2" key="1">
    <citation type="submission" date="2022-08" db="EMBL/GenBank/DDBJ databases">
        <authorList>
            <consortium name="DOE Joint Genome Institute"/>
            <person name="Min B."/>
            <person name="Riley R."/>
            <person name="Sierra-Patev S."/>
            <person name="Naranjo-Ortiz M."/>
            <person name="Looney B."/>
            <person name="Konkel Z."/>
            <person name="Slot J.C."/>
            <person name="Sakamoto Y."/>
            <person name="Steenwyk J.L."/>
            <person name="Rokas A."/>
            <person name="Carro J."/>
            <person name="Camarero S."/>
            <person name="Ferreira P."/>
            <person name="Molpeceres G."/>
            <person name="Ruiz-Duenas F.J."/>
            <person name="Serrano A."/>
            <person name="Henrissat B."/>
            <person name="Drula E."/>
            <person name="Hughes K.W."/>
            <person name="Mata J.L."/>
            <person name="Ishikawa N.K."/>
            <person name="Vargas-Isla R."/>
            <person name="Ushijima S."/>
            <person name="Smith C.A."/>
            <person name="Ahrendt S."/>
            <person name="Andreopoulos W."/>
            <person name="He G."/>
            <person name="Labutti K."/>
            <person name="Lipzen A."/>
            <person name="Ng V."/>
            <person name="Sandor L."/>
            <person name="Barry K."/>
            <person name="Martinez A.T."/>
            <person name="Xiao Y."/>
            <person name="Gibbons J.G."/>
            <person name="Terashima K."/>
            <person name="Hibbett D.S."/>
            <person name="Grigoriev I.V."/>
        </authorList>
    </citation>
    <scope>NUCLEOTIDE SEQUENCE</scope>
    <source>
        <strain evidence="2">TFB9207</strain>
    </source>
</reference>